<dbReference type="STRING" id="1238182.C882_1565"/>
<keyword evidence="1" id="KW-0472">Membrane</keyword>
<feature type="transmembrane region" description="Helical" evidence="1">
    <location>
        <begin position="100"/>
        <end position="118"/>
    </location>
</feature>
<name>K9HR34_9PROT</name>
<dbReference type="AlphaFoldDB" id="K9HR34"/>
<evidence type="ECO:0000313" key="3">
    <source>
        <dbReference type="Proteomes" id="UP000009881"/>
    </source>
</evidence>
<dbReference type="PANTHER" id="PTHR28008:SF1">
    <property type="entry name" value="DOMAIN PROTEIN, PUTATIVE (AFU_ORTHOLOGUE AFUA_3G10980)-RELATED"/>
    <property type="match status" value="1"/>
</dbReference>
<accession>K9HR34</accession>
<dbReference type="PANTHER" id="PTHR28008">
    <property type="entry name" value="DOMAIN PROTEIN, PUTATIVE (AFU_ORTHOLOGUE AFUA_3G10980)-RELATED"/>
    <property type="match status" value="1"/>
</dbReference>
<dbReference type="Proteomes" id="UP000009881">
    <property type="component" value="Unassembled WGS sequence"/>
</dbReference>
<reference evidence="2 3" key="1">
    <citation type="journal article" date="2013" name="Genome Announc.">
        <title>Draft Genome Sequence of an Alphaproteobacterium, Caenispirillum salinarum AK4(T), Isolated from a Solar Saltern.</title>
        <authorList>
            <person name="Khatri I."/>
            <person name="Singh A."/>
            <person name="Korpole S."/>
            <person name="Pinnaka A.K."/>
            <person name="Subramanian S."/>
        </authorList>
    </citation>
    <scope>NUCLEOTIDE SEQUENCE [LARGE SCALE GENOMIC DNA]</scope>
    <source>
        <strain evidence="2 3">AK4</strain>
    </source>
</reference>
<keyword evidence="1" id="KW-0812">Transmembrane</keyword>
<feature type="transmembrane region" description="Helical" evidence="1">
    <location>
        <begin position="40"/>
        <end position="61"/>
    </location>
</feature>
<gene>
    <name evidence="2" type="ORF">C882_1565</name>
</gene>
<evidence type="ECO:0000313" key="2">
    <source>
        <dbReference type="EMBL" id="EKV32728.1"/>
    </source>
</evidence>
<dbReference type="EMBL" id="ANHY01000002">
    <property type="protein sequence ID" value="EKV32728.1"/>
    <property type="molecule type" value="Genomic_DNA"/>
</dbReference>
<proteinExistence type="predicted"/>
<evidence type="ECO:0008006" key="4">
    <source>
        <dbReference type="Google" id="ProtNLM"/>
    </source>
</evidence>
<comment type="caution">
    <text evidence="2">The sequence shown here is derived from an EMBL/GenBank/DDBJ whole genome shotgun (WGS) entry which is preliminary data.</text>
</comment>
<protein>
    <recommendedName>
        <fullName evidence="4">VanZ-like domain-containing protein</fullName>
    </recommendedName>
</protein>
<keyword evidence="3" id="KW-1185">Reference proteome</keyword>
<keyword evidence="1" id="KW-1133">Transmembrane helix</keyword>
<evidence type="ECO:0000256" key="1">
    <source>
        <dbReference type="SAM" id="Phobius"/>
    </source>
</evidence>
<sequence>MPWRTVAAGGFLVSVAAIVWLSLSTHGPTANRAPPPPVPVWDKVLHLAAYAWLTALGVVALGHDRVAWFRWIGVGLMTFGVWIEMIQARLPFHTGSVVDAVANGAGILLVLWVTGRLARKRR</sequence>
<organism evidence="2 3">
    <name type="scientific">Caenispirillum salinarum AK4</name>
    <dbReference type="NCBI Taxonomy" id="1238182"/>
    <lineage>
        <taxon>Bacteria</taxon>
        <taxon>Pseudomonadati</taxon>
        <taxon>Pseudomonadota</taxon>
        <taxon>Alphaproteobacteria</taxon>
        <taxon>Rhodospirillales</taxon>
        <taxon>Novispirillaceae</taxon>
        <taxon>Caenispirillum</taxon>
    </lineage>
</organism>
<feature type="transmembrane region" description="Helical" evidence="1">
    <location>
        <begin position="68"/>
        <end position="88"/>
    </location>
</feature>